<keyword evidence="1" id="KW-0732">Signal</keyword>
<evidence type="ECO:0000313" key="3">
    <source>
        <dbReference type="Proteomes" id="UP000593892"/>
    </source>
</evidence>
<feature type="signal peptide" evidence="1">
    <location>
        <begin position="1"/>
        <end position="21"/>
    </location>
</feature>
<dbReference type="KEGG" id="pfer:IRI77_22120"/>
<dbReference type="EMBL" id="CP063849">
    <property type="protein sequence ID" value="QOY85518.1"/>
    <property type="molecule type" value="Genomic_DNA"/>
</dbReference>
<sequence length="1261" mass="130977">MSGQTGATFVACLLFAVGLQAADYSVFGVSNTPTSGGGQWSTELRVTNQGSAAVLTFSLRVPPDQVPPDPQTRTLAPNETLVLRDVLADLWGLSSVSGVLQVATDQPVLISAAKSSAGRYGTRLPIIGDQLRISSGQIGDSLWLQQDAKASTTITLSLETPDSNLDLILFDDAGTKLNTLSFTGGPQIVVVPVSSLTGTDLPVGRAEVRVKSGRAAGYYEVTDSTTGDLMGTGLLGLADTDQSLMLGGVVHGRGGETDVRIFNPGSSTTTVLVAAGDTTANVDVPAHGLRQLPGVLPNTLNLSDDWAGYLRFFSYTPIEVTARTTTPDSSGGLYAEVHSATRADSLYEQGAATFLPSLNAGATLLSRAGAGGATAQLSLLDLTGATVGSVNLALDPNATRADSMADLFPGVTVPDSSSMQIAVLSGAMDGAALLKAPGTGDPSYLASTTTLAGGCAPPVIDSFSASNVSLAQPGQVVLSWSARATDSVDVTPFGAGLPAAGTLSANVGETVTVSLVASNGCGTDTRSVVIAVGPPVPLSILGGTPSPDTGEPSASPGQTLAIQFDNLADPGNIDVLVLVAPDGSERPLTPEGVTTNGAIAFRLPIWVDSASAGGYRTGEVVIAAEAGGTRSAALPLNILPLSYAGDPIADFRALLDRVSAAGQTALAAWQQDASSAPIASAQQKAAAAIESSLRAMVDSIQANGSATLDWGTPGLPTVTITADNLATLLAYNANALDSPIPGAEDGGSALTPEKSASSSRMANALNCLNIRYPLIASCKNLDAAHKLADPVTDFLHQADSISKDDIAKIGAKEVQDRLRKKFAGSFLGLLGKRLQGWLNVLEVECNVQPIRLDGFTVRPSTIKANFRGSGPSALALNAQMTPDYDQNNLAKDIEKKALDRYMKELNKSAKLSPEASKNLRDFLQLMLFDFNADYDKALSDVVKSLGQLKSRDSIQVGMCDLDKFYAEKNGPSDAYNPRKSIVEPASWRSDFGDLTFWYIGRRAPAPEKFCVYPKVQNFLFHKNLELSNTALNITSRETCYSQPGISVGNSAGKVRAAGSRAAALTPGDFTGPGYADDIYVGPAGAAVNVTVKYWAGNDNALYVGPTAQAALDQGETINASMNGGQSSVTLNASRKGRTTYTSTLSGYGAYTADRQVYAAEGYVGMSAVIPPNRDGTQNFNATVTNVGGNCEAYGYFISWTDENQQYHKVGDLYSSKLPPVITASGAGVQSVQLGMTFRANGTPANSCSFSITLEIIPNDGQ</sequence>
<evidence type="ECO:0000256" key="1">
    <source>
        <dbReference type="SAM" id="SignalP"/>
    </source>
</evidence>
<reference evidence="2 3" key="1">
    <citation type="submission" date="2020-10" db="EMBL/GenBank/DDBJ databases">
        <title>Complete genome sequence of Paludibaculum fermentans P105T, a facultatively anaerobic acidobacterium capable of dissimilatory Fe(III) reduction.</title>
        <authorList>
            <person name="Dedysh S.N."/>
            <person name="Beletsky A.V."/>
            <person name="Kulichevskaya I.S."/>
            <person name="Mardanov A.V."/>
            <person name="Ravin N.V."/>
        </authorList>
    </citation>
    <scope>NUCLEOTIDE SEQUENCE [LARGE SCALE GENOMIC DNA]</scope>
    <source>
        <strain evidence="2 3">P105</strain>
    </source>
</reference>
<proteinExistence type="predicted"/>
<organism evidence="2 3">
    <name type="scientific">Paludibaculum fermentans</name>
    <dbReference type="NCBI Taxonomy" id="1473598"/>
    <lineage>
        <taxon>Bacteria</taxon>
        <taxon>Pseudomonadati</taxon>
        <taxon>Acidobacteriota</taxon>
        <taxon>Terriglobia</taxon>
        <taxon>Bryobacterales</taxon>
        <taxon>Bryobacteraceae</taxon>
        <taxon>Paludibaculum</taxon>
    </lineage>
</organism>
<keyword evidence="3" id="KW-1185">Reference proteome</keyword>
<protein>
    <submittedName>
        <fullName evidence="2">Uncharacterized protein</fullName>
    </submittedName>
</protein>
<gene>
    <name evidence="2" type="ORF">IRI77_22120</name>
</gene>
<dbReference type="Proteomes" id="UP000593892">
    <property type="component" value="Chromosome"/>
</dbReference>
<evidence type="ECO:0000313" key="2">
    <source>
        <dbReference type="EMBL" id="QOY85518.1"/>
    </source>
</evidence>
<feature type="chain" id="PRO_5032944920" evidence="1">
    <location>
        <begin position="22"/>
        <end position="1261"/>
    </location>
</feature>
<name>A0A7S7NKU8_PALFE</name>
<dbReference type="AlphaFoldDB" id="A0A7S7NKU8"/>
<dbReference type="RefSeq" id="WP_194447188.1">
    <property type="nucleotide sequence ID" value="NZ_CP063849.1"/>
</dbReference>
<accession>A0A7S7NKU8</accession>